<dbReference type="InterPro" id="IPR051320">
    <property type="entry name" value="Viral_Replic_Matur_Polypro"/>
</dbReference>
<evidence type="ECO:0000256" key="4">
    <source>
        <dbReference type="ARBA" id="ARBA00022695"/>
    </source>
</evidence>
<keyword evidence="3" id="KW-0808">Transferase</keyword>
<keyword evidence="9" id="KW-0695">RNA-directed DNA polymerase</keyword>
<dbReference type="Pfam" id="PF00078">
    <property type="entry name" value="RVT_1"/>
    <property type="match status" value="1"/>
</dbReference>
<dbReference type="InterPro" id="IPR036397">
    <property type="entry name" value="RNaseH_sf"/>
</dbReference>
<dbReference type="InterPro" id="IPR043502">
    <property type="entry name" value="DNA/RNA_pol_sf"/>
</dbReference>
<dbReference type="GO" id="GO:0004519">
    <property type="term" value="F:endonuclease activity"/>
    <property type="evidence" value="ECO:0007669"/>
    <property type="project" value="UniProtKB-KW"/>
</dbReference>
<keyword evidence="2" id="KW-0645">Protease</keyword>
<keyword evidence="7" id="KW-0255">Endonuclease</keyword>
<dbReference type="Gene3D" id="3.10.10.10">
    <property type="entry name" value="HIV Type 1 Reverse Transcriptase, subunit A, domain 1"/>
    <property type="match status" value="1"/>
</dbReference>
<keyword evidence="6" id="KW-0064">Aspartyl protease</keyword>
<evidence type="ECO:0000256" key="6">
    <source>
        <dbReference type="ARBA" id="ARBA00022750"/>
    </source>
</evidence>
<evidence type="ECO:0000256" key="1">
    <source>
        <dbReference type="ARBA" id="ARBA00010879"/>
    </source>
</evidence>
<evidence type="ECO:0000256" key="3">
    <source>
        <dbReference type="ARBA" id="ARBA00022679"/>
    </source>
</evidence>
<dbReference type="PROSITE" id="PS50878">
    <property type="entry name" value="RT_POL"/>
    <property type="match status" value="1"/>
</dbReference>
<dbReference type="PANTHER" id="PTHR33064:SF37">
    <property type="entry name" value="RIBONUCLEASE H"/>
    <property type="match status" value="1"/>
</dbReference>
<keyword evidence="10" id="KW-1133">Transmembrane helix</keyword>
<proteinExistence type="inferred from homology"/>
<dbReference type="Proteomes" id="UP000269221">
    <property type="component" value="Unassembled WGS sequence"/>
</dbReference>
<dbReference type="InterPro" id="IPR012337">
    <property type="entry name" value="RNaseH-like_sf"/>
</dbReference>
<dbReference type="GO" id="GO:0003676">
    <property type="term" value="F:nucleic acid binding"/>
    <property type="evidence" value="ECO:0007669"/>
    <property type="project" value="InterPro"/>
</dbReference>
<dbReference type="GO" id="GO:0006508">
    <property type="term" value="P:proteolysis"/>
    <property type="evidence" value="ECO:0007669"/>
    <property type="project" value="UniProtKB-KW"/>
</dbReference>
<evidence type="ECO:0000313" key="12">
    <source>
        <dbReference type="EMBL" id="RMC20102.1"/>
    </source>
</evidence>
<dbReference type="GO" id="GO:0004190">
    <property type="term" value="F:aspartic-type endopeptidase activity"/>
    <property type="evidence" value="ECO:0007669"/>
    <property type="project" value="UniProtKB-KW"/>
</dbReference>
<dbReference type="Gene3D" id="3.30.420.10">
    <property type="entry name" value="Ribonuclease H-like superfamily/Ribonuclease H"/>
    <property type="match status" value="1"/>
</dbReference>
<comment type="similarity">
    <text evidence="1">Belongs to the beta type-B retroviral polymerase family. HERV class-II K(HML-2) pol subfamily.</text>
</comment>
<gene>
    <name evidence="12" type="ORF">DUI87_00948</name>
</gene>
<organism evidence="12 13">
    <name type="scientific">Hirundo rustica rustica</name>
    <dbReference type="NCBI Taxonomy" id="333673"/>
    <lineage>
        <taxon>Eukaryota</taxon>
        <taxon>Metazoa</taxon>
        <taxon>Chordata</taxon>
        <taxon>Craniata</taxon>
        <taxon>Vertebrata</taxon>
        <taxon>Euteleostomi</taxon>
        <taxon>Archelosauria</taxon>
        <taxon>Archosauria</taxon>
        <taxon>Dinosauria</taxon>
        <taxon>Saurischia</taxon>
        <taxon>Theropoda</taxon>
        <taxon>Coelurosauria</taxon>
        <taxon>Aves</taxon>
        <taxon>Neognathae</taxon>
        <taxon>Neoaves</taxon>
        <taxon>Telluraves</taxon>
        <taxon>Australaves</taxon>
        <taxon>Passeriformes</taxon>
        <taxon>Sylvioidea</taxon>
        <taxon>Hirundinidae</taxon>
        <taxon>Hirundo</taxon>
    </lineage>
</organism>
<evidence type="ECO:0000256" key="2">
    <source>
        <dbReference type="ARBA" id="ARBA00022670"/>
    </source>
</evidence>
<keyword evidence="8" id="KW-0378">Hydrolase</keyword>
<evidence type="ECO:0000259" key="11">
    <source>
        <dbReference type="PROSITE" id="PS50878"/>
    </source>
</evidence>
<name>A0A3M0L3E5_HIRRU</name>
<dbReference type="SUPFAM" id="SSF56672">
    <property type="entry name" value="DNA/RNA polymerases"/>
    <property type="match status" value="1"/>
</dbReference>
<dbReference type="InterPro" id="IPR043128">
    <property type="entry name" value="Rev_trsase/Diguanyl_cyclase"/>
</dbReference>
<evidence type="ECO:0000313" key="13">
    <source>
        <dbReference type="Proteomes" id="UP000269221"/>
    </source>
</evidence>
<keyword evidence="13" id="KW-1185">Reference proteome</keyword>
<evidence type="ECO:0000256" key="8">
    <source>
        <dbReference type="ARBA" id="ARBA00022801"/>
    </source>
</evidence>
<reference evidence="12 13" key="1">
    <citation type="submission" date="2018-07" db="EMBL/GenBank/DDBJ databases">
        <title>A high quality draft genome assembly of the barn swallow (H. rustica rustica).</title>
        <authorList>
            <person name="Formenti G."/>
            <person name="Chiara M."/>
            <person name="Poveda L."/>
            <person name="Francoijs K.-J."/>
            <person name="Bonisoli-Alquati A."/>
            <person name="Canova L."/>
            <person name="Gianfranceschi L."/>
            <person name="Horner D.S."/>
            <person name="Saino N."/>
        </authorList>
    </citation>
    <scope>NUCLEOTIDE SEQUENCE [LARGE SCALE GENOMIC DNA]</scope>
    <source>
        <strain evidence="12">Chelidonia</strain>
        <tissue evidence="12">Blood</tissue>
    </source>
</reference>
<dbReference type="Pfam" id="PF17917">
    <property type="entry name" value="RT_RNaseH"/>
    <property type="match status" value="1"/>
</dbReference>
<protein>
    <recommendedName>
        <fullName evidence="11">Reverse transcriptase domain-containing protein</fullName>
    </recommendedName>
</protein>
<evidence type="ECO:0000256" key="5">
    <source>
        <dbReference type="ARBA" id="ARBA00022722"/>
    </source>
</evidence>
<dbReference type="OrthoDB" id="8949317at2759"/>
<accession>A0A3M0L3E5</accession>
<dbReference type="SUPFAM" id="SSF58069">
    <property type="entry name" value="Virus ectodomain"/>
    <property type="match status" value="1"/>
</dbReference>
<dbReference type="EMBL" id="QRBI01000093">
    <property type="protein sequence ID" value="RMC20102.1"/>
    <property type="molecule type" value="Genomic_DNA"/>
</dbReference>
<evidence type="ECO:0000256" key="10">
    <source>
        <dbReference type="SAM" id="Phobius"/>
    </source>
</evidence>
<dbReference type="Gene3D" id="3.10.20.370">
    <property type="match status" value="1"/>
</dbReference>
<dbReference type="PANTHER" id="PTHR33064">
    <property type="entry name" value="POL PROTEIN"/>
    <property type="match status" value="1"/>
</dbReference>
<dbReference type="GO" id="GO:0003964">
    <property type="term" value="F:RNA-directed DNA polymerase activity"/>
    <property type="evidence" value="ECO:0007669"/>
    <property type="project" value="UniProtKB-KW"/>
</dbReference>
<keyword evidence="10" id="KW-0812">Transmembrane</keyword>
<keyword evidence="4" id="KW-0548">Nucleotidyltransferase</keyword>
<dbReference type="AlphaFoldDB" id="A0A3M0L3E5"/>
<dbReference type="InterPro" id="IPR021109">
    <property type="entry name" value="Peptidase_aspartic_dom_sf"/>
</dbReference>
<feature type="transmembrane region" description="Helical" evidence="10">
    <location>
        <begin position="597"/>
        <end position="619"/>
    </location>
</feature>
<dbReference type="Gene3D" id="2.40.70.10">
    <property type="entry name" value="Acid Proteases"/>
    <property type="match status" value="1"/>
</dbReference>
<feature type="domain" description="Reverse transcriptase" evidence="11">
    <location>
        <begin position="130"/>
        <end position="318"/>
    </location>
</feature>
<evidence type="ECO:0000256" key="9">
    <source>
        <dbReference type="ARBA" id="ARBA00022918"/>
    </source>
</evidence>
<dbReference type="InterPro" id="IPR000477">
    <property type="entry name" value="RT_dom"/>
</dbReference>
<keyword evidence="10" id="KW-0472">Membrane</keyword>
<evidence type="ECO:0000256" key="7">
    <source>
        <dbReference type="ARBA" id="ARBA00022759"/>
    </source>
</evidence>
<comment type="caution">
    <text evidence="12">The sequence shown here is derived from an EMBL/GenBank/DDBJ whole genome shotgun (WGS) entry which is preliminary data.</text>
</comment>
<dbReference type="Gene3D" id="3.30.70.270">
    <property type="match status" value="1"/>
</dbReference>
<dbReference type="SUPFAM" id="SSF53098">
    <property type="entry name" value="Ribonuclease H-like"/>
    <property type="match status" value="1"/>
</dbReference>
<keyword evidence="5" id="KW-0540">Nuclease</keyword>
<dbReference type="InterPro" id="IPR041373">
    <property type="entry name" value="RT_RNaseH"/>
</dbReference>
<sequence length="704" mass="78697">MMVIGAKGEPFKVPVVRDVEIESENKICLGDMLLVEEANYNLLGRDLMVALGINLIVKDSKLVVSLYKLTLEDEKEINPKVWYTQGEAGRLEMEPILIEIERPEDPIRVKQYTISLEGRRGLKPIIEDLIAKGILEPCMSRHNTPILAVRKADGSYRLVQDLRAVNERTKTRFPVVANPYTLLNRVSPEDIWYSVIDLKDAFWTCPLAEGSRDYFAFQWEDPDTNRKQQLRWASLPQGFVDSPNLFGQALEQLLSQFSPKEGTKILQYVDDLLIVGQEEKDVKACTISLLNFLGDKGLKVSKSKLQFAEPELFIDVSNHTAHGVLTEDWAGDKKPVGYVSKLLDPVSRGWPTCLQAIVVVALLVEEAKKITFGAPLIVYTPHSVRTILQQKADKWLTDARLLKYEAILIHAPELELRTTTAKNPAEFLFGDASEGLTHNCAEIIELQTKIRADLEEEELEEGEKWFMDGSARVLEGKRKSGYAVIDGKTGKVVESGPLSTSWSAQACELYAVLQALKGLKGKNRIALDHLLAEEGGVCGKFNESECCIEIDDYGETIGGLAAEIKKVAHVPVQKWNSILQASWWDQLFGTGAWWKKVGFFILCSVAGVIFLPCLIPCLIRLIHTVVQGMQIAALPTGPELATGGLGKTSKISKIMKLNEERSRAAEVLAKFKARVKKKKRSVGNIVIHQKKRGMTIKMIFKKYV</sequence>